<gene>
    <name evidence="5" type="ORF">PR048_004082</name>
</gene>
<comment type="caution">
    <text evidence="5">The sequence shown here is derived from an EMBL/GenBank/DDBJ whole genome shotgun (WGS) entry which is preliminary data.</text>
</comment>
<keyword evidence="4" id="KW-0812">Transmembrane</keyword>
<keyword evidence="2" id="KW-0328">Glycosyltransferase</keyword>
<dbReference type="PANTHER" id="PTHR48043:SF159">
    <property type="entry name" value="EG:EG0003.4 PROTEIN-RELATED"/>
    <property type="match status" value="1"/>
</dbReference>
<organism evidence="5 6">
    <name type="scientific">Dryococelus australis</name>
    <dbReference type="NCBI Taxonomy" id="614101"/>
    <lineage>
        <taxon>Eukaryota</taxon>
        <taxon>Metazoa</taxon>
        <taxon>Ecdysozoa</taxon>
        <taxon>Arthropoda</taxon>
        <taxon>Hexapoda</taxon>
        <taxon>Insecta</taxon>
        <taxon>Pterygota</taxon>
        <taxon>Neoptera</taxon>
        <taxon>Polyneoptera</taxon>
        <taxon>Phasmatodea</taxon>
        <taxon>Verophasmatodea</taxon>
        <taxon>Anareolatae</taxon>
        <taxon>Phasmatidae</taxon>
        <taxon>Eurycanthinae</taxon>
        <taxon>Dryococelus</taxon>
    </lineage>
</organism>
<dbReference type="PANTHER" id="PTHR48043">
    <property type="entry name" value="EG:EG0003.4 PROTEIN-RELATED"/>
    <property type="match status" value="1"/>
</dbReference>
<evidence type="ECO:0000256" key="2">
    <source>
        <dbReference type="ARBA" id="ARBA00022676"/>
    </source>
</evidence>
<evidence type="ECO:0000256" key="3">
    <source>
        <dbReference type="ARBA" id="ARBA00022679"/>
    </source>
</evidence>
<accession>A0ABQ9I4I9</accession>
<keyword evidence="4" id="KW-1133">Transmembrane helix</keyword>
<dbReference type="InterPro" id="IPR002213">
    <property type="entry name" value="UDP_glucos_trans"/>
</dbReference>
<protein>
    <submittedName>
        <fullName evidence="5">Uncharacterized protein</fullName>
    </submittedName>
</protein>
<keyword evidence="3" id="KW-0808">Transferase</keyword>
<dbReference type="Proteomes" id="UP001159363">
    <property type="component" value="Chromosome 2"/>
</dbReference>
<dbReference type="Pfam" id="PF00201">
    <property type="entry name" value="UDPGT"/>
    <property type="match status" value="1"/>
</dbReference>
<dbReference type="SUPFAM" id="SSF53756">
    <property type="entry name" value="UDP-Glycosyltransferase/glycogen phosphorylase"/>
    <property type="match status" value="1"/>
</dbReference>
<evidence type="ECO:0000256" key="4">
    <source>
        <dbReference type="SAM" id="Phobius"/>
    </source>
</evidence>
<reference evidence="5 6" key="1">
    <citation type="submission" date="2023-02" db="EMBL/GenBank/DDBJ databases">
        <title>LHISI_Scaffold_Assembly.</title>
        <authorList>
            <person name="Stuart O.P."/>
            <person name="Cleave R."/>
            <person name="Magrath M.J.L."/>
            <person name="Mikheyev A.S."/>
        </authorList>
    </citation>
    <scope>NUCLEOTIDE SEQUENCE [LARGE SCALE GENOMIC DNA]</scope>
    <source>
        <strain evidence="5">Daus_M_001</strain>
        <tissue evidence="5">Leg muscle</tissue>
    </source>
</reference>
<feature type="transmembrane region" description="Helical" evidence="4">
    <location>
        <begin position="116"/>
        <end position="140"/>
    </location>
</feature>
<evidence type="ECO:0000313" key="6">
    <source>
        <dbReference type="Proteomes" id="UP001159363"/>
    </source>
</evidence>
<keyword evidence="6" id="KW-1185">Reference proteome</keyword>
<evidence type="ECO:0000256" key="1">
    <source>
        <dbReference type="ARBA" id="ARBA00009995"/>
    </source>
</evidence>
<keyword evidence="4" id="KW-0472">Membrane</keyword>
<name>A0ABQ9I4I9_9NEOP</name>
<proteinExistence type="inferred from homology"/>
<comment type="similarity">
    <text evidence="1">Belongs to the UDP-glycosyltransferase family.</text>
</comment>
<dbReference type="InterPro" id="IPR050271">
    <property type="entry name" value="UDP-glycosyltransferase"/>
</dbReference>
<sequence>MADPLGAQRRLNRCRCQCGSGTNGCGMRQCISFCKVLGSMLLAFIRSTNGAWEALFLFSVTSAIGLRDYQENVRRLSAIVKDKPRSSLDNAVWWTEYVLRHKGAAHLRTAAVDMPWYQYLLLDVVAFLIVSALLAVWLLWRLAAFVYSRLVHPTTCKIKKNTACYTLWTCRGTSTCSWM</sequence>
<dbReference type="EMBL" id="JARBHB010000002">
    <property type="protein sequence ID" value="KAJ8891554.1"/>
    <property type="molecule type" value="Genomic_DNA"/>
</dbReference>
<evidence type="ECO:0000313" key="5">
    <source>
        <dbReference type="EMBL" id="KAJ8891554.1"/>
    </source>
</evidence>